<dbReference type="AlphaFoldDB" id="A0ABD3K8L1"/>
<comment type="caution">
    <text evidence="3">The sequence shown here is derived from an EMBL/GenBank/DDBJ whole genome shotgun (WGS) entry which is preliminary data.</text>
</comment>
<dbReference type="EMBL" id="JBJKBG010000006">
    <property type="protein sequence ID" value="KAL3735633.1"/>
    <property type="molecule type" value="Genomic_DNA"/>
</dbReference>
<evidence type="ECO:0000313" key="3">
    <source>
        <dbReference type="EMBL" id="KAL3735633.1"/>
    </source>
</evidence>
<dbReference type="PANTHER" id="PTHR37702">
    <property type="entry name" value="PROLINE-RICH FAMILY PROTEIN"/>
    <property type="match status" value="1"/>
</dbReference>
<protein>
    <submittedName>
        <fullName evidence="3">Uncharacterized protein</fullName>
    </submittedName>
</protein>
<evidence type="ECO:0000256" key="1">
    <source>
        <dbReference type="SAM" id="MobiDB-lite"/>
    </source>
</evidence>
<sequence length="158" mass="17230">MAKVGSHGSTRIALFFMMAHLNLQFSLLARPAGAEQSPLYSNECPYPCLPPPSAATDCPPPPSPPSQPLTPLPPADQPPPAVLFPPPDAGYIPYAFPPPNWYMNSIAPPPPDPIVPYFPWYYKHPPFQSQSPGAIHSQARVTIVVVLCFLYIFLLAVE</sequence>
<proteinExistence type="predicted"/>
<organism evidence="3 4">
    <name type="scientific">Eucalyptus globulus</name>
    <name type="common">Tasmanian blue gum</name>
    <dbReference type="NCBI Taxonomy" id="34317"/>
    <lineage>
        <taxon>Eukaryota</taxon>
        <taxon>Viridiplantae</taxon>
        <taxon>Streptophyta</taxon>
        <taxon>Embryophyta</taxon>
        <taxon>Tracheophyta</taxon>
        <taxon>Spermatophyta</taxon>
        <taxon>Magnoliopsida</taxon>
        <taxon>eudicotyledons</taxon>
        <taxon>Gunneridae</taxon>
        <taxon>Pentapetalae</taxon>
        <taxon>rosids</taxon>
        <taxon>malvids</taxon>
        <taxon>Myrtales</taxon>
        <taxon>Myrtaceae</taxon>
        <taxon>Myrtoideae</taxon>
        <taxon>Eucalypteae</taxon>
        <taxon>Eucalyptus</taxon>
    </lineage>
</organism>
<dbReference type="Proteomes" id="UP001634007">
    <property type="component" value="Unassembled WGS sequence"/>
</dbReference>
<keyword evidence="2" id="KW-0812">Transmembrane</keyword>
<gene>
    <name evidence="3" type="ORF">ACJRO7_024715</name>
</gene>
<feature type="region of interest" description="Disordered" evidence="1">
    <location>
        <begin position="55"/>
        <end position="84"/>
    </location>
</feature>
<reference evidence="3 4" key="1">
    <citation type="submission" date="2024-11" db="EMBL/GenBank/DDBJ databases">
        <title>Chromosome-level genome assembly of Eucalyptus globulus Labill. provides insights into its genome evolution.</title>
        <authorList>
            <person name="Li X."/>
        </authorList>
    </citation>
    <scope>NUCLEOTIDE SEQUENCE [LARGE SCALE GENOMIC DNA]</scope>
    <source>
        <strain evidence="3">CL2024</strain>
        <tissue evidence="3">Fresh tender leaves</tissue>
    </source>
</reference>
<dbReference type="PANTHER" id="PTHR37702:SF1">
    <property type="entry name" value="HYDROXYPROLINE-RICH GLYCOPROTEIN FAMILY PROTEIN"/>
    <property type="match status" value="1"/>
</dbReference>
<keyword evidence="4" id="KW-1185">Reference proteome</keyword>
<keyword evidence="2" id="KW-0472">Membrane</keyword>
<name>A0ABD3K8L1_EUCGL</name>
<evidence type="ECO:0000313" key="4">
    <source>
        <dbReference type="Proteomes" id="UP001634007"/>
    </source>
</evidence>
<evidence type="ECO:0000256" key="2">
    <source>
        <dbReference type="SAM" id="Phobius"/>
    </source>
</evidence>
<accession>A0ABD3K8L1</accession>
<keyword evidence="2" id="KW-1133">Transmembrane helix</keyword>
<feature type="transmembrane region" description="Helical" evidence="2">
    <location>
        <begin position="139"/>
        <end position="157"/>
    </location>
</feature>
<feature type="transmembrane region" description="Helical" evidence="2">
    <location>
        <begin position="12"/>
        <end position="29"/>
    </location>
</feature>